<proteinExistence type="predicted"/>
<reference evidence="1" key="2">
    <citation type="submission" date="2023-05" db="EMBL/GenBank/DDBJ databases">
        <authorList>
            <consortium name="Lawrence Berkeley National Laboratory"/>
            <person name="Steindorff A."/>
            <person name="Hensen N."/>
            <person name="Bonometti L."/>
            <person name="Westerberg I."/>
            <person name="Brannstrom I.O."/>
            <person name="Guillou S."/>
            <person name="Cros-Aarteil S."/>
            <person name="Calhoun S."/>
            <person name="Haridas S."/>
            <person name="Kuo A."/>
            <person name="Mondo S."/>
            <person name="Pangilinan J."/>
            <person name="Riley R."/>
            <person name="Labutti K."/>
            <person name="Andreopoulos B."/>
            <person name="Lipzen A."/>
            <person name="Chen C."/>
            <person name="Yanf M."/>
            <person name="Daum C."/>
            <person name="Ng V."/>
            <person name="Clum A."/>
            <person name="Ohm R."/>
            <person name="Martin F."/>
            <person name="Silar P."/>
            <person name="Natvig D."/>
            <person name="Lalanne C."/>
            <person name="Gautier V."/>
            <person name="Ament-Velasquez S.L."/>
            <person name="Kruys A."/>
            <person name="Hutchinson M.I."/>
            <person name="Powell A.J."/>
            <person name="Barry K."/>
            <person name="Miller A.N."/>
            <person name="Grigoriev I.V."/>
            <person name="Debuchy R."/>
            <person name="Gladieux P."/>
            <person name="Thoren M.H."/>
            <person name="Johannesson H."/>
        </authorList>
    </citation>
    <scope>NUCLEOTIDE SEQUENCE</scope>
    <source>
        <strain evidence="1">CBS 103.79</strain>
    </source>
</reference>
<keyword evidence="2" id="KW-1185">Reference proteome</keyword>
<organism evidence="1 2">
    <name type="scientific">Staphylotrichum tortipilum</name>
    <dbReference type="NCBI Taxonomy" id="2831512"/>
    <lineage>
        <taxon>Eukaryota</taxon>
        <taxon>Fungi</taxon>
        <taxon>Dikarya</taxon>
        <taxon>Ascomycota</taxon>
        <taxon>Pezizomycotina</taxon>
        <taxon>Sordariomycetes</taxon>
        <taxon>Sordariomycetidae</taxon>
        <taxon>Sordariales</taxon>
        <taxon>Chaetomiaceae</taxon>
        <taxon>Staphylotrichum</taxon>
    </lineage>
</organism>
<name>A0AAN6MCL9_9PEZI</name>
<sequence length="323" mass="36921">METPGAESEGLPIEALKTPHRKVLIRAVANVLSTPIAIETYAQIVDGLPLALVAWDRFHSGAICSGHPLLQEHREFCPGLIRGYESSPSRRSARLLIELVARAVHQIAAWLYAQDLSRHKDDALGTWRPSEAAGRYYLATYPATLFCHPWYNDYDQYPQGIADSVGYWAEARILGGVLLFDRRNPDVPNAIYIHPDRTKVIYRICRLLDSQKDELAAFLLSDTALPHQPEQPCALPILPSEANHQRVDPEQPIETTGNYRDPWERQLRPLAAADWRLRDVEDTFNFLSRQDWVEAKRRAGRERSLREYAEIFRPSVRNEQHDV</sequence>
<accession>A0AAN6MCL9</accession>
<dbReference type="EMBL" id="MU856092">
    <property type="protein sequence ID" value="KAK3897689.1"/>
    <property type="molecule type" value="Genomic_DNA"/>
</dbReference>
<dbReference type="AlphaFoldDB" id="A0AAN6MCL9"/>
<protein>
    <submittedName>
        <fullName evidence="1">Uncharacterized protein</fullName>
    </submittedName>
</protein>
<gene>
    <name evidence="1" type="ORF">C8A05DRAFT_19590</name>
</gene>
<comment type="caution">
    <text evidence="1">The sequence shown here is derived from an EMBL/GenBank/DDBJ whole genome shotgun (WGS) entry which is preliminary data.</text>
</comment>
<reference evidence="1" key="1">
    <citation type="journal article" date="2023" name="Mol. Phylogenet. Evol.">
        <title>Genome-scale phylogeny and comparative genomics of the fungal order Sordariales.</title>
        <authorList>
            <person name="Hensen N."/>
            <person name="Bonometti L."/>
            <person name="Westerberg I."/>
            <person name="Brannstrom I.O."/>
            <person name="Guillou S."/>
            <person name="Cros-Aarteil S."/>
            <person name="Calhoun S."/>
            <person name="Haridas S."/>
            <person name="Kuo A."/>
            <person name="Mondo S."/>
            <person name="Pangilinan J."/>
            <person name="Riley R."/>
            <person name="LaButti K."/>
            <person name="Andreopoulos B."/>
            <person name="Lipzen A."/>
            <person name="Chen C."/>
            <person name="Yan M."/>
            <person name="Daum C."/>
            <person name="Ng V."/>
            <person name="Clum A."/>
            <person name="Steindorff A."/>
            <person name="Ohm R.A."/>
            <person name="Martin F."/>
            <person name="Silar P."/>
            <person name="Natvig D.O."/>
            <person name="Lalanne C."/>
            <person name="Gautier V."/>
            <person name="Ament-Velasquez S.L."/>
            <person name="Kruys A."/>
            <person name="Hutchinson M.I."/>
            <person name="Powell A.J."/>
            <person name="Barry K."/>
            <person name="Miller A.N."/>
            <person name="Grigoriev I.V."/>
            <person name="Debuchy R."/>
            <person name="Gladieux P."/>
            <person name="Hiltunen Thoren M."/>
            <person name="Johannesson H."/>
        </authorList>
    </citation>
    <scope>NUCLEOTIDE SEQUENCE</scope>
    <source>
        <strain evidence="1">CBS 103.79</strain>
    </source>
</reference>
<dbReference type="Proteomes" id="UP001303889">
    <property type="component" value="Unassembled WGS sequence"/>
</dbReference>
<evidence type="ECO:0000313" key="2">
    <source>
        <dbReference type="Proteomes" id="UP001303889"/>
    </source>
</evidence>
<evidence type="ECO:0000313" key="1">
    <source>
        <dbReference type="EMBL" id="KAK3897689.1"/>
    </source>
</evidence>